<feature type="chain" id="PRO_5045331146" description="Lipoprotein" evidence="1">
    <location>
        <begin position="20"/>
        <end position="146"/>
    </location>
</feature>
<name>A0ABU1HYG6_9MICO</name>
<accession>A0ABU1HYG6</accession>
<evidence type="ECO:0000256" key="1">
    <source>
        <dbReference type="SAM" id="SignalP"/>
    </source>
</evidence>
<evidence type="ECO:0000313" key="3">
    <source>
        <dbReference type="Proteomes" id="UP001249291"/>
    </source>
</evidence>
<keyword evidence="3" id="KW-1185">Reference proteome</keyword>
<dbReference type="RefSeq" id="WP_309694130.1">
    <property type="nucleotide sequence ID" value="NZ_JAVIZQ010000001.1"/>
</dbReference>
<protein>
    <recommendedName>
        <fullName evidence="4">Lipoprotein</fullName>
    </recommendedName>
</protein>
<evidence type="ECO:0008006" key="4">
    <source>
        <dbReference type="Google" id="ProtNLM"/>
    </source>
</evidence>
<keyword evidence="1" id="KW-0732">Signal</keyword>
<sequence length="146" mass="15192">MRRFVSVVPLALLALTLSACTPPMDDETNSALNSSACIWVDTVATQANMGMVAGDPTALATAGDHLREGISLPEGDLKSAIAAAGDSAPEIETKTVILPADLDSFNEHLDTIASICSDLGHDDVDTRVKYPDSETTVEVLDGSYGG</sequence>
<comment type="caution">
    <text evidence="2">The sequence shown here is derived from an EMBL/GenBank/DDBJ whole genome shotgun (WGS) entry which is preliminary data.</text>
</comment>
<organism evidence="2 3">
    <name type="scientific">Microbacterium foliorum</name>
    <dbReference type="NCBI Taxonomy" id="104336"/>
    <lineage>
        <taxon>Bacteria</taxon>
        <taxon>Bacillati</taxon>
        <taxon>Actinomycetota</taxon>
        <taxon>Actinomycetes</taxon>
        <taxon>Micrococcales</taxon>
        <taxon>Microbacteriaceae</taxon>
        <taxon>Microbacterium</taxon>
    </lineage>
</organism>
<reference evidence="2 3" key="1">
    <citation type="submission" date="2023-08" db="EMBL/GenBank/DDBJ databases">
        <title>Functional and genomic diversity of the sorghum phyllosphere microbiome.</title>
        <authorList>
            <person name="Shade A."/>
        </authorList>
    </citation>
    <scope>NUCLEOTIDE SEQUENCE [LARGE SCALE GENOMIC DNA]</scope>
    <source>
        <strain evidence="2 3">SORGH_AS_0445</strain>
    </source>
</reference>
<dbReference type="EMBL" id="JAVIZQ010000001">
    <property type="protein sequence ID" value="MDR6144165.1"/>
    <property type="molecule type" value="Genomic_DNA"/>
</dbReference>
<feature type="signal peptide" evidence="1">
    <location>
        <begin position="1"/>
        <end position="19"/>
    </location>
</feature>
<dbReference type="PROSITE" id="PS51257">
    <property type="entry name" value="PROKAR_LIPOPROTEIN"/>
    <property type="match status" value="1"/>
</dbReference>
<proteinExistence type="predicted"/>
<dbReference type="Proteomes" id="UP001249291">
    <property type="component" value="Unassembled WGS sequence"/>
</dbReference>
<evidence type="ECO:0000313" key="2">
    <source>
        <dbReference type="EMBL" id="MDR6144165.1"/>
    </source>
</evidence>
<gene>
    <name evidence="2" type="ORF">QE375_003719</name>
</gene>